<proteinExistence type="predicted"/>
<dbReference type="InterPro" id="IPR036249">
    <property type="entry name" value="Thioredoxin-like_sf"/>
</dbReference>
<comment type="caution">
    <text evidence="3">The sequence shown here is derived from an EMBL/GenBank/DDBJ whole genome shotgun (WGS) entry which is preliminary data.</text>
</comment>
<evidence type="ECO:0000313" key="3">
    <source>
        <dbReference type="EMBL" id="OLO48183.1"/>
    </source>
</evidence>
<dbReference type="InterPro" id="IPR002109">
    <property type="entry name" value="Glutaredoxin"/>
</dbReference>
<protein>
    <recommendedName>
        <fullName evidence="2">Glutaredoxin domain-containing protein</fullName>
    </recommendedName>
</protein>
<dbReference type="Gene3D" id="3.40.30.10">
    <property type="entry name" value="Glutaredoxin"/>
    <property type="match status" value="1"/>
</dbReference>
<dbReference type="PANTHER" id="PTHR34386:SF1">
    <property type="entry name" value="GLUTAREDOXIN-LIKE PROTEIN NRDH"/>
    <property type="match status" value="1"/>
</dbReference>
<dbReference type="OrthoDB" id="4746857at2"/>
<evidence type="ECO:0000259" key="2">
    <source>
        <dbReference type="Pfam" id="PF00462"/>
    </source>
</evidence>
<dbReference type="InterPro" id="IPR051548">
    <property type="entry name" value="Grx-like_ET"/>
</dbReference>
<dbReference type="SUPFAM" id="SSF52833">
    <property type="entry name" value="Thioredoxin-like"/>
    <property type="match status" value="1"/>
</dbReference>
<reference evidence="3 4" key="1">
    <citation type="submission" date="2016-12" db="EMBL/GenBank/DDBJ databases">
        <title>Genomic comparison of strains in the 'Actinomyces naeslundii' group.</title>
        <authorList>
            <person name="Mughal S.R."/>
            <person name="Do T."/>
            <person name="Gilbert S.C."/>
            <person name="Witherden E.A."/>
            <person name="Didelot X."/>
            <person name="Beighton D."/>
        </authorList>
    </citation>
    <scope>NUCLEOTIDE SEQUENCE [LARGE SCALE GENOMIC DNA]</scope>
    <source>
        <strain evidence="3 4">R21091</strain>
    </source>
</reference>
<organism evidence="3 4">
    <name type="scientific">Actinomyces oris</name>
    <dbReference type="NCBI Taxonomy" id="544580"/>
    <lineage>
        <taxon>Bacteria</taxon>
        <taxon>Bacillati</taxon>
        <taxon>Actinomycetota</taxon>
        <taxon>Actinomycetes</taxon>
        <taxon>Actinomycetales</taxon>
        <taxon>Actinomycetaceae</taxon>
        <taxon>Actinomyces</taxon>
    </lineage>
</organism>
<dbReference type="GO" id="GO:0045454">
    <property type="term" value="P:cell redox homeostasis"/>
    <property type="evidence" value="ECO:0007669"/>
    <property type="project" value="TreeGrafter"/>
</dbReference>
<dbReference type="AlphaFoldDB" id="A0A1Q8VJB3"/>
<gene>
    <name evidence="3" type="ORF">BKH31_02845</name>
</gene>
<dbReference type="GO" id="GO:0009055">
    <property type="term" value="F:electron transfer activity"/>
    <property type="evidence" value="ECO:0007669"/>
    <property type="project" value="TreeGrafter"/>
</dbReference>
<sequence length="107" mass="11778">MDRNTGDEVVLYGRANCVQCTATGRKLTAMGVPYTYRDVDNPEASHDAERVAARLGARQLPLVVAGDREWAGYRPDMIERLRTPEVGAASRSRAPAPTRERAMEMTG</sequence>
<dbReference type="Proteomes" id="UP000186471">
    <property type="component" value="Unassembled WGS sequence"/>
</dbReference>
<accession>A0A1Q8VJB3</accession>
<feature type="domain" description="Glutaredoxin" evidence="2">
    <location>
        <begin position="9"/>
        <end position="68"/>
    </location>
</feature>
<feature type="compositionally biased region" description="Low complexity" evidence="1">
    <location>
        <begin position="88"/>
        <end position="97"/>
    </location>
</feature>
<feature type="compositionally biased region" description="Basic and acidic residues" evidence="1">
    <location>
        <begin position="98"/>
        <end position="107"/>
    </location>
</feature>
<evidence type="ECO:0000313" key="4">
    <source>
        <dbReference type="Proteomes" id="UP000186471"/>
    </source>
</evidence>
<dbReference type="PANTHER" id="PTHR34386">
    <property type="entry name" value="GLUTAREDOXIN"/>
    <property type="match status" value="1"/>
</dbReference>
<dbReference type="CDD" id="cd02976">
    <property type="entry name" value="NrdH"/>
    <property type="match status" value="1"/>
</dbReference>
<dbReference type="PROSITE" id="PS51354">
    <property type="entry name" value="GLUTAREDOXIN_2"/>
    <property type="match status" value="1"/>
</dbReference>
<evidence type="ECO:0000256" key="1">
    <source>
        <dbReference type="SAM" id="MobiDB-lite"/>
    </source>
</evidence>
<dbReference type="RefSeq" id="WP_075410981.1">
    <property type="nucleotide sequence ID" value="NZ_MSKK01000008.1"/>
</dbReference>
<dbReference type="Pfam" id="PF00462">
    <property type="entry name" value="Glutaredoxin"/>
    <property type="match status" value="1"/>
</dbReference>
<name>A0A1Q8VJB3_9ACTO</name>
<feature type="region of interest" description="Disordered" evidence="1">
    <location>
        <begin position="84"/>
        <end position="107"/>
    </location>
</feature>
<dbReference type="EMBL" id="MSKK01000008">
    <property type="protein sequence ID" value="OLO48183.1"/>
    <property type="molecule type" value="Genomic_DNA"/>
</dbReference>